<dbReference type="Pfam" id="PF13535">
    <property type="entry name" value="ATP-grasp_4"/>
    <property type="match status" value="1"/>
</dbReference>
<dbReference type="GO" id="GO:0046872">
    <property type="term" value="F:metal ion binding"/>
    <property type="evidence" value="ECO:0007669"/>
    <property type="project" value="InterPro"/>
</dbReference>
<dbReference type="EMBL" id="KQ241897">
    <property type="protein sequence ID" value="KNC82730.1"/>
    <property type="molecule type" value="Genomic_DNA"/>
</dbReference>
<evidence type="ECO:0000256" key="4">
    <source>
        <dbReference type="PROSITE-ProRule" id="PRU00409"/>
    </source>
</evidence>
<dbReference type="InterPro" id="IPR052032">
    <property type="entry name" value="ATP-dep_AA_Ligase"/>
</dbReference>
<dbReference type="InterPro" id="IPR011761">
    <property type="entry name" value="ATP-grasp"/>
</dbReference>
<evidence type="ECO:0000259" key="5">
    <source>
        <dbReference type="PROSITE" id="PS50975"/>
    </source>
</evidence>
<dbReference type="GO" id="GO:0005524">
    <property type="term" value="F:ATP binding"/>
    <property type="evidence" value="ECO:0007669"/>
    <property type="project" value="UniProtKB-UniRule"/>
</dbReference>
<feature type="domain" description="ATP-grasp" evidence="5">
    <location>
        <begin position="162"/>
        <end position="378"/>
    </location>
</feature>
<keyword evidence="2 4" id="KW-0547">Nucleotide-binding</keyword>
<evidence type="ECO:0000313" key="6">
    <source>
        <dbReference type="EMBL" id="KNC82730.1"/>
    </source>
</evidence>
<evidence type="ECO:0000256" key="3">
    <source>
        <dbReference type="ARBA" id="ARBA00022840"/>
    </source>
</evidence>
<dbReference type="RefSeq" id="XP_014156632.1">
    <property type="nucleotide sequence ID" value="XM_014301157.1"/>
</dbReference>
<dbReference type="Proteomes" id="UP000054560">
    <property type="component" value="Unassembled WGS sequence"/>
</dbReference>
<keyword evidence="1" id="KW-0436">Ligase</keyword>
<keyword evidence="3 4" id="KW-0067">ATP-binding</keyword>
<evidence type="ECO:0000313" key="7">
    <source>
        <dbReference type="Proteomes" id="UP000054560"/>
    </source>
</evidence>
<evidence type="ECO:0000256" key="2">
    <source>
        <dbReference type="ARBA" id="ARBA00022741"/>
    </source>
</evidence>
<dbReference type="eggNOG" id="ENOG502RN4Y">
    <property type="taxonomic scope" value="Eukaryota"/>
</dbReference>
<dbReference type="AlphaFoldDB" id="A0A0L0G0Y2"/>
<proteinExistence type="predicted"/>
<evidence type="ECO:0000256" key="1">
    <source>
        <dbReference type="ARBA" id="ARBA00022598"/>
    </source>
</evidence>
<dbReference type="PANTHER" id="PTHR43585:SF2">
    <property type="entry name" value="ATP-GRASP ENZYME FSQD"/>
    <property type="match status" value="1"/>
</dbReference>
<sequence length="521" mass="57904">MSYKATLAPAVEDIDWPQITQAQAEQMKGLKCLVLSHHSFTTCGMGALALNWVEWYTVFMQKYAVEIHLASPKMPEGERSVVEEQQQEREWYDNLITVDGWDDDDMALNIANAVKETGIKMDGVFTHTENLQTVLGQVCEYLGIKQNPALAFQKARDKYKTREALHEAGLAAPKMALLSKREDITEIMAKIDYPVIIKPVSGAGSKGVYKAFDEAELYESVDRALEEVGGTGEAVLTYTPGVTSDAPIMIEELLIAKDFEGLPIGEFDIDIVVWDNECTYARVTDNWKPTPPYFLENGCNSPSVTSEAVQRELIDYCMKVIKALGFFKGVFHTECMYTESHGPVLLECNPRVGGGPIRYFNNQLYGVELLAEFLMTNMNVPVKPIVKNSGEGAVTYFLCCPKTGKLLDGNYMDKVAASPGVKSATAWLKGGEMVMGYDTQVPIWIGEIVMHCPVDEIKDCVRRMEEMAALATESVNVDLTPEDEVVVEPTRNRSSIMVRRSSAMIMPYQIDEEQMPGLGDG</sequence>
<dbReference type="STRING" id="667725.A0A0L0G0Y2"/>
<dbReference type="SUPFAM" id="SSF56059">
    <property type="entry name" value="Glutathione synthetase ATP-binding domain-like"/>
    <property type="match status" value="1"/>
</dbReference>
<protein>
    <recommendedName>
        <fullName evidence="5">ATP-grasp domain-containing protein</fullName>
    </recommendedName>
</protein>
<name>A0A0L0G0Y2_9EUKA</name>
<dbReference type="PANTHER" id="PTHR43585">
    <property type="entry name" value="FUMIPYRROLE BIOSYNTHESIS PROTEIN C"/>
    <property type="match status" value="1"/>
</dbReference>
<reference evidence="6 7" key="1">
    <citation type="submission" date="2011-02" db="EMBL/GenBank/DDBJ databases">
        <title>The Genome Sequence of Sphaeroforma arctica JP610.</title>
        <authorList>
            <consortium name="The Broad Institute Genome Sequencing Platform"/>
            <person name="Russ C."/>
            <person name="Cuomo C."/>
            <person name="Young S.K."/>
            <person name="Zeng Q."/>
            <person name="Gargeya S."/>
            <person name="Alvarado L."/>
            <person name="Berlin A."/>
            <person name="Chapman S.B."/>
            <person name="Chen Z."/>
            <person name="Freedman E."/>
            <person name="Gellesch M."/>
            <person name="Goldberg J."/>
            <person name="Griggs A."/>
            <person name="Gujja S."/>
            <person name="Heilman E."/>
            <person name="Heiman D."/>
            <person name="Howarth C."/>
            <person name="Mehta T."/>
            <person name="Neiman D."/>
            <person name="Pearson M."/>
            <person name="Roberts A."/>
            <person name="Saif S."/>
            <person name="Shea T."/>
            <person name="Shenoy N."/>
            <person name="Sisk P."/>
            <person name="Stolte C."/>
            <person name="Sykes S."/>
            <person name="White J."/>
            <person name="Yandava C."/>
            <person name="Burger G."/>
            <person name="Gray M.W."/>
            <person name="Holland P.W.H."/>
            <person name="King N."/>
            <person name="Lang F.B.F."/>
            <person name="Roger A.J."/>
            <person name="Ruiz-Trillo I."/>
            <person name="Haas B."/>
            <person name="Nusbaum C."/>
            <person name="Birren B."/>
        </authorList>
    </citation>
    <scope>NUCLEOTIDE SEQUENCE [LARGE SCALE GENOMIC DNA]</scope>
    <source>
        <strain evidence="6 7">JP610</strain>
    </source>
</reference>
<gene>
    <name evidence="6" type="ORF">SARC_04972</name>
</gene>
<keyword evidence="7" id="KW-1185">Reference proteome</keyword>
<dbReference type="OrthoDB" id="434648at2759"/>
<dbReference type="PROSITE" id="PS50975">
    <property type="entry name" value="ATP_GRASP"/>
    <property type="match status" value="1"/>
</dbReference>
<organism evidence="6 7">
    <name type="scientific">Sphaeroforma arctica JP610</name>
    <dbReference type="NCBI Taxonomy" id="667725"/>
    <lineage>
        <taxon>Eukaryota</taxon>
        <taxon>Ichthyosporea</taxon>
        <taxon>Ichthyophonida</taxon>
        <taxon>Sphaeroforma</taxon>
    </lineage>
</organism>
<dbReference type="GeneID" id="25905476"/>
<dbReference type="Gene3D" id="3.30.470.20">
    <property type="entry name" value="ATP-grasp fold, B domain"/>
    <property type="match status" value="1"/>
</dbReference>
<accession>A0A0L0G0Y2</accession>
<dbReference type="GO" id="GO:0016874">
    <property type="term" value="F:ligase activity"/>
    <property type="evidence" value="ECO:0007669"/>
    <property type="project" value="UniProtKB-KW"/>
</dbReference>